<evidence type="ECO:0000313" key="1">
    <source>
        <dbReference type="EMBL" id="MFD0982562.1"/>
    </source>
</evidence>
<keyword evidence="2" id="KW-1185">Reference proteome</keyword>
<gene>
    <name evidence="1" type="ORF">ACFQ2S_23265</name>
</gene>
<proteinExistence type="predicted"/>
<reference evidence="2" key="1">
    <citation type="journal article" date="2019" name="Int. J. Syst. Evol. Microbiol.">
        <title>The Global Catalogue of Microorganisms (GCM) 10K type strain sequencing project: providing services to taxonomists for standard genome sequencing and annotation.</title>
        <authorList>
            <consortium name="The Broad Institute Genomics Platform"/>
            <consortium name="The Broad Institute Genome Sequencing Center for Infectious Disease"/>
            <person name="Wu L."/>
            <person name="Ma J."/>
        </authorList>
    </citation>
    <scope>NUCLEOTIDE SEQUENCE [LARGE SCALE GENOMIC DNA]</scope>
    <source>
        <strain evidence="2">CCUG 60524</strain>
    </source>
</reference>
<dbReference type="RefSeq" id="WP_386078697.1">
    <property type="nucleotide sequence ID" value="NZ_JBHTJT010000059.1"/>
</dbReference>
<sequence>MAQYQNWNRKPPFKIGAESNRGGIKAAVSLAILTEIIASKKTFYILHREAAQCAEKSDASFRVQFYPSAFSPWGARHPILSDVFNGCVHEYSGASE</sequence>
<accession>A0ABW3IZ22</accession>
<evidence type="ECO:0000313" key="2">
    <source>
        <dbReference type="Proteomes" id="UP001597108"/>
    </source>
</evidence>
<comment type="caution">
    <text evidence="1">The sequence shown here is derived from an EMBL/GenBank/DDBJ whole genome shotgun (WGS) entry which is preliminary data.</text>
</comment>
<protein>
    <submittedName>
        <fullName evidence="1">Uncharacterized protein</fullName>
    </submittedName>
</protein>
<name>A0ABW3IZ22_9RHOB</name>
<organism evidence="1 2">
    <name type="scientific">Tropicimonas aquimaris</name>
    <dbReference type="NCBI Taxonomy" id="914152"/>
    <lineage>
        <taxon>Bacteria</taxon>
        <taxon>Pseudomonadati</taxon>
        <taxon>Pseudomonadota</taxon>
        <taxon>Alphaproteobacteria</taxon>
        <taxon>Rhodobacterales</taxon>
        <taxon>Roseobacteraceae</taxon>
        <taxon>Tropicimonas</taxon>
    </lineage>
</organism>
<dbReference type="Proteomes" id="UP001597108">
    <property type="component" value="Unassembled WGS sequence"/>
</dbReference>
<dbReference type="EMBL" id="JBHTJT010000059">
    <property type="protein sequence ID" value="MFD0982562.1"/>
    <property type="molecule type" value="Genomic_DNA"/>
</dbReference>